<comment type="subcellular location">
    <subcellularLocation>
        <location evidence="10">Cytoplasm</location>
    </subcellularLocation>
</comment>
<dbReference type="Pfam" id="PF08541">
    <property type="entry name" value="ACP_syn_III_C"/>
    <property type="match status" value="1"/>
</dbReference>
<dbReference type="InterPro" id="IPR016039">
    <property type="entry name" value="Thiolase-like"/>
</dbReference>
<comment type="caution">
    <text evidence="13">The sequence shown here is derived from an EMBL/GenBank/DDBJ whole genome shotgun (WGS) entry which is preliminary data.</text>
</comment>
<evidence type="ECO:0000256" key="5">
    <source>
        <dbReference type="ARBA" id="ARBA00022832"/>
    </source>
</evidence>
<feature type="domain" description="Beta-ketoacyl-[acyl-carrier-protein] synthase III N-terminal" evidence="12">
    <location>
        <begin position="107"/>
        <end position="175"/>
    </location>
</feature>
<keyword evidence="8 10" id="KW-0511">Multifunctional enzyme</keyword>
<keyword evidence="5 10" id="KW-0276">Fatty acid metabolism</keyword>
<keyword evidence="9 10" id="KW-0012">Acyltransferase</keyword>
<keyword evidence="3 10" id="KW-0444">Lipid biosynthesis</keyword>
<feature type="active site" evidence="10">
    <location>
        <position position="244"/>
    </location>
</feature>
<sequence>MAIVVIGTGIQVPKRKVKNEDLPASLQTSDEWIRSHTGIGSRYLAGEDETTTSLGAASSRKALAAAGITADQLDLIIFTSITPSYACIPSESCLLQAELGAEKAMCFDILAACSGFVYAADTAAGLLERRGWKYALVCSTEILSRIVDWTDRATCVLFGDGSGSAVLENTAATGADYGNRGLGIMYHNADGKGARALYLEHGGRLQMDGQAVYNFAVAEITGIISSLMKAENLTENDVDWIVCHQANSRILTAAAKRLSLPVSKFVFNMEEYGNTSSASIPMTLALMEENGTLKKGMRIIIAGFGAGLTGGGGIIIW</sequence>
<evidence type="ECO:0000256" key="10">
    <source>
        <dbReference type="HAMAP-Rule" id="MF_01815"/>
    </source>
</evidence>
<reference evidence="13" key="1">
    <citation type="submission" date="2020-10" db="EMBL/GenBank/DDBJ databases">
        <authorList>
            <person name="Gilroy R."/>
        </authorList>
    </citation>
    <scope>NUCLEOTIDE SEQUENCE</scope>
    <source>
        <strain evidence="13">B3-4054</strain>
    </source>
</reference>
<dbReference type="Gene3D" id="3.40.47.10">
    <property type="match status" value="1"/>
</dbReference>
<keyword evidence="6 10" id="KW-0443">Lipid metabolism</keyword>
<dbReference type="EMBL" id="JADIMS010000029">
    <property type="protein sequence ID" value="MBO8449799.1"/>
    <property type="molecule type" value="Genomic_DNA"/>
</dbReference>
<dbReference type="CDD" id="cd00830">
    <property type="entry name" value="KAS_III"/>
    <property type="match status" value="1"/>
</dbReference>
<evidence type="ECO:0000256" key="1">
    <source>
        <dbReference type="ARBA" id="ARBA00008642"/>
    </source>
</evidence>
<comment type="domain">
    <text evidence="10">The last Arg residue of the ACP-binding site is essential for the weak association between ACP/AcpP and FabH.</text>
</comment>
<dbReference type="InterPro" id="IPR004655">
    <property type="entry name" value="FabH"/>
</dbReference>
<evidence type="ECO:0000256" key="2">
    <source>
        <dbReference type="ARBA" id="ARBA00022490"/>
    </source>
</evidence>
<comment type="catalytic activity">
    <reaction evidence="10">
        <text>malonyl-[ACP] + acetyl-CoA + H(+) = 3-oxobutanoyl-[ACP] + CO2 + CoA</text>
        <dbReference type="Rhea" id="RHEA:12080"/>
        <dbReference type="Rhea" id="RHEA-COMP:9623"/>
        <dbReference type="Rhea" id="RHEA-COMP:9625"/>
        <dbReference type="ChEBI" id="CHEBI:15378"/>
        <dbReference type="ChEBI" id="CHEBI:16526"/>
        <dbReference type="ChEBI" id="CHEBI:57287"/>
        <dbReference type="ChEBI" id="CHEBI:57288"/>
        <dbReference type="ChEBI" id="CHEBI:78449"/>
        <dbReference type="ChEBI" id="CHEBI:78450"/>
        <dbReference type="EC" id="2.3.1.180"/>
    </reaction>
</comment>
<dbReference type="GO" id="GO:0004315">
    <property type="term" value="F:3-oxoacyl-[acyl-carrier-protein] synthase activity"/>
    <property type="evidence" value="ECO:0007669"/>
    <property type="project" value="InterPro"/>
</dbReference>
<dbReference type="GO" id="GO:0044550">
    <property type="term" value="P:secondary metabolite biosynthetic process"/>
    <property type="evidence" value="ECO:0007669"/>
    <property type="project" value="TreeGrafter"/>
</dbReference>
<dbReference type="HAMAP" id="MF_01815">
    <property type="entry name" value="FabH"/>
    <property type="match status" value="1"/>
</dbReference>
<feature type="domain" description="Beta-ketoacyl-[acyl-carrier-protein] synthase III C-terminal" evidence="11">
    <location>
        <begin position="229"/>
        <end position="317"/>
    </location>
</feature>
<evidence type="ECO:0000256" key="9">
    <source>
        <dbReference type="ARBA" id="ARBA00023315"/>
    </source>
</evidence>
<evidence type="ECO:0000256" key="4">
    <source>
        <dbReference type="ARBA" id="ARBA00022679"/>
    </source>
</evidence>
<evidence type="ECO:0000256" key="3">
    <source>
        <dbReference type="ARBA" id="ARBA00022516"/>
    </source>
</evidence>
<organism evidence="13 14">
    <name type="scientific">Candidatus Avitreponema avistercoris</name>
    <dbReference type="NCBI Taxonomy" id="2840705"/>
    <lineage>
        <taxon>Bacteria</taxon>
        <taxon>Pseudomonadati</taxon>
        <taxon>Spirochaetota</taxon>
        <taxon>Spirochaetia</taxon>
        <taxon>Spirochaetales</taxon>
        <taxon>Candidatus Avitreponema</taxon>
    </lineage>
</organism>
<keyword evidence="2 10" id="KW-0963">Cytoplasm</keyword>
<feature type="active site" evidence="10">
    <location>
        <position position="274"/>
    </location>
</feature>
<keyword evidence="4 10" id="KW-0808">Transferase</keyword>
<dbReference type="InterPro" id="IPR013747">
    <property type="entry name" value="ACP_syn_III_C"/>
</dbReference>
<dbReference type="Pfam" id="PF08545">
    <property type="entry name" value="ACP_syn_III"/>
    <property type="match status" value="1"/>
</dbReference>
<evidence type="ECO:0000259" key="11">
    <source>
        <dbReference type="Pfam" id="PF08541"/>
    </source>
</evidence>
<dbReference type="GO" id="GO:0033818">
    <property type="term" value="F:beta-ketoacyl-acyl-carrier-protein synthase III activity"/>
    <property type="evidence" value="ECO:0007669"/>
    <property type="project" value="UniProtKB-UniRule"/>
</dbReference>
<dbReference type="NCBIfam" id="NF006829">
    <property type="entry name" value="PRK09352.1"/>
    <property type="match status" value="1"/>
</dbReference>
<comment type="pathway">
    <text evidence="10">Lipid metabolism; fatty acid biosynthesis.</text>
</comment>
<dbReference type="NCBIfam" id="TIGR00747">
    <property type="entry name" value="fabH"/>
    <property type="match status" value="1"/>
</dbReference>
<evidence type="ECO:0000256" key="7">
    <source>
        <dbReference type="ARBA" id="ARBA00023160"/>
    </source>
</evidence>
<dbReference type="InterPro" id="IPR013751">
    <property type="entry name" value="ACP_syn_III_N"/>
</dbReference>
<evidence type="ECO:0000313" key="14">
    <source>
        <dbReference type="Proteomes" id="UP000823616"/>
    </source>
</evidence>
<feature type="region of interest" description="ACP-binding" evidence="10">
    <location>
        <begin position="245"/>
        <end position="249"/>
    </location>
</feature>
<reference evidence="13" key="2">
    <citation type="journal article" date="2021" name="PeerJ">
        <title>Extensive microbial diversity within the chicken gut microbiome revealed by metagenomics and culture.</title>
        <authorList>
            <person name="Gilroy R."/>
            <person name="Ravi A."/>
            <person name="Getino M."/>
            <person name="Pursley I."/>
            <person name="Horton D.L."/>
            <person name="Alikhan N.F."/>
            <person name="Baker D."/>
            <person name="Gharbi K."/>
            <person name="Hall N."/>
            <person name="Watson M."/>
            <person name="Adriaenssens E.M."/>
            <person name="Foster-Nyarko E."/>
            <person name="Jarju S."/>
            <person name="Secka A."/>
            <person name="Antonio M."/>
            <person name="Oren A."/>
            <person name="Chaudhuri R.R."/>
            <person name="La Ragione R."/>
            <person name="Hildebrand F."/>
            <person name="Pallen M.J."/>
        </authorList>
    </citation>
    <scope>NUCLEOTIDE SEQUENCE</scope>
    <source>
        <strain evidence="13">B3-4054</strain>
    </source>
</reference>
<dbReference type="Proteomes" id="UP000823616">
    <property type="component" value="Unassembled WGS sequence"/>
</dbReference>
<gene>
    <name evidence="10" type="primary">fabH</name>
    <name evidence="13" type="ORF">IAA96_01685</name>
</gene>
<keyword evidence="7 10" id="KW-0275">Fatty acid biosynthesis</keyword>
<dbReference type="GO" id="GO:0006633">
    <property type="term" value="P:fatty acid biosynthetic process"/>
    <property type="evidence" value="ECO:0007669"/>
    <property type="project" value="UniProtKB-UniRule"/>
</dbReference>
<dbReference type="PANTHER" id="PTHR34069">
    <property type="entry name" value="3-OXOACYL-[ACYL-CARRIER-PROTEIN] SYNTHASE 3"/>
    <property type="match status" value="1"/>
</dbReference>
<feature type="active site" evidence="10">
    <location>
        <position position="113"/>
    </location>
</feature>
<comment type="subunit">
    <text evidence="10">Homodimer.</text>
</comment>
<accession>A0A9D9ER93</accession>
<dbReference type="PANTHER" id="PTHR34069:SF2">
    <property type="entry name" value="BETA-KETOACYL-[ACYL-CARRIER-PROTEIN] SYNTHASE III"/>
    <property type="match status" value="1"/>
</dbReference>
<protein>
    <recommendedName>
        <fullName evidence="10">Beta-ketoacyl-[acyl-carrier-protein] synthase III</fullName>
        <shortName evidence="10">Beta-ketoacyl-ACP synthase III</shortName>
        <shortName evidence="10">KAS III</shortName>
        <ecNumber evidence="10">2.3.1.180</ecNumber>
    </recommendedName>
    <alternativeName>
        <fullName evidence="10">3-oxoacyl-[acyl-carrier-protein] synthase 3</fullName>
    </alternativeName>
    <alternativeName>
        <fullName evidence="10">3-oxoacyl-[acyl-carrier-protein] synthase III</fullName>
    </alternativeName>
</protein>
<dbReference type="SUPFAM" id="SSF53901">
    <property type="entry name" value="Thiolase-like"/>
    <property type="match status" value="1"/>
</dbReference>
<dbReference type="EC" id="2.3.1.180" evidence="10"/>
<evidence type="ECO:0000313" key="13">
    <source>
        <dbReference type="EMBL" id="MBO8449799.1"/>
    </source>
</evidence>
<evidence type="ECO:0000256" key="8">
    <source>
        <dbReference type="ARBA" id="ARBA00023268"/>
    </source>
</evidence>
<dbReference type="GO" id="GO:0005737">
    <property type="term" value="C:cytoplasm"/>
    <property type="evidence" value="ECO:0007669"/>
    <property type="project" value="UniProtKB-SubCell"/>
</dbReference>
<comment type="function">
    <text evidence="10">Catalyzes the condensation reaction of fatty acid synthesis by the addition to an acyl acceptor of two carbons from malonyl-ACP. Catalyzes the first condensation reaction which initiates fatty acid synthesis and may therefore play a role in governing the total rate of fatty acid production. Possesses both acetoacetyl-ACP synthase and acetyl transacylase activities. Its substrate specificity determines the biosynthesis of branched-chain and/or straight-chain of fatty acids.</text>
</comment>
<evidence type="ECO:0000256" key="6">
    <source>
        <dbReference type="ARBA" id="ARBA00023098"/>
    </source>
</evidence>
<comment type="similarity">
    <text evidence="1 10">Belongs to the thiolase-like superfamily. FabH family.</text>
</comment>
<proteinExistence type="inferred from homology"/>
<evidence type="ECO:0000259" key="12">
    <source>
        <dbReference type="Pfam" id="PF08545"/>
    </source>
</evidence>
<name>A0A9D9ER93_9SPIR</name>
<dbReference type="AlphaFoldDB" id="A0A9D9ER93"/>